<accession>A0A644Z2J7</accession>
<dbReference type="AlphaFoldDB" id="A0A644Z2J7"/>
<reference evidence="2" key="1">
    <citation type="submission" date="2019-08" db="EMBL/GenBank/DDBJ databases">
        <authorList>
            <person name="Kucharzyk K."/>
            <person name="Murdoch R.W."/>
            <person name="Higgins S."/>
            <person name="Loffler F."/>
        </authorList>
    </citation>
    <scope>NUCLEOTIDE SEQUENCE</scope>
</reference>
<gene>
    <name evidence="2" type="ORF">SDC9_78946</name>
</gene>
<comment type="caution">
    <text evidence="2">The sequence shown here is derived from an EMBL/GenBank/DDBJ whole genome shotgun (WGS) entry which is preliminary data.</text>
</comment>
<evidence type="ECO:0000313" key="2">
    <source>
        <dbReference type="EMBL" id="MPM32384.1"/>
    </source>
</evidence>
<feature type="compositionally biased region" description="Basic and acidic residues" evidence="1">
    <location>
        <begin position="233"/>
        <end position="252"/>
    </location>
</feature>
<evidence type="ECO:0000256" key="1">
    <source>
        <dbReference type="SAM" id="MobiDB-lite"/>
    </source>
</evidence>
<organism evidence="2">
    <name type="scientific">bioreactor metagenome</name>
    <dbReference type="NCBI Taxonomy" id="1076179"/>
    <lineage>
        <taxon>unclassified sequences</taxon>
        <taxon>metagenomes</taxon>
        <taxon>ecological metagenomes</taxon>
    </lineage>
</organism>
<feature type="region of interest" description="Disordered" evidence="1">
    <location>
        <begin position="233"/>
        <end position="257"/>
    </location>
</feature>
<name>A0A644Z2J7_9ZZZZ</name>
<dbReference type="EMBL" id="VSSQ01006344">
    <property type="protein sequence ID" value="MPM32384.1"/>
    <property type="molecule type" value="Genomic_DNA"/>
</dbReference>
<sequence length="315" mass="33793">MGVLGDNGAFVVFAFDESALNKRLFIGPGGGGCQVEHPGHRRTLGALVFFASARDVVRRDAPLLVGGPRQGNHRAALIDKVLHLNGVAHGVDIGIGGAQEFVGHNAAASVHGKTGGLGQLSVGPHAYGEDHEFGFQCLAALEGDLHAAALVGKVGNAVAQIQLHAVSCDVLVQELGHLEIQRCHHLVEHFHDGNIQPRVAEVFRHLEPDEAAADHRRRPDLLFHDERADAVGVGHRPEGLDPGRIDSGDRGTQRRGAGGNNQGIIAFFIVYVCAFIQDGDGLFRAVDRGNFVFYPYVHVEFGAHHLGRLQDERVP</sequence>
<proteinExistence type="predicted"/>
<protein>
    <submittedName>
        <fullName evidence="2">Uncharacterized protein</fullName>
    </submittedName>
</protein>